<accession>A0A0A8VQX8</accession>
<dbReference type="eggNOG" id="ENOG5030G0V">
    <property type="taxonomic scope" value="Bacteria"/>
</dbReference>
<dbReference type="EMBL" id="CEKZ01000003">
    <property type="protein sequence ID" value="CEQ03483.1"/>
    <property type="molecule type" value="Genomic_DNA"/>
</dbReference>
<dbReference type="PATRIC" id="fig|1505.7.peg.1462"/>
<evidence type="ECO:0000313" key="2">
    <source>
        <dbReference type="EMBL" id="CEQ03483.1"/>
    </source>
</evidence>
<sequence length="78" mass="8980">MEYTKAQIDEIKAKIVYTLDENGEMRFGKLAKIIIHSGMADSSFIVQKILKRGCVEYKEFDGTELFVSPKTGYWKLID</sequence>
<proteinExistence type="predicted"/>
<protein>
    <submittedName>
        <fullName evidence="2">Uncharacterized protein</fullName>
    </submittedName>
</protein>
<reference evidence="1 3" key="1">
    <citation type="submission" date="2015-01" db="EMBL/GenBank/DDBJ databases">
        <authorList>
            <person name="Aslett M.A."/>
            <person name="De Silva N."/>
        </authorList>
    </citation>
    <scope>NUCLEOTIDE SEQUENCE [LARGE SCALE GENOMIC DNA]</scope>
    <source>
        <strain evidence="3">R28058</strain>
        <strain evidence="1">UMC4404</strain>
    </source>
</reference>
<evidence type="ECO:0000313" key="1">
    <source>
        <dbReference type="EMBL" id="CEO33230.1"/>
    </source>
</evidence>
<name>A0A0A8VQX8_PARSO</name>
<dbReference type="Proteomes" id="UP000049127">
    <property type="component" value="Unassembled WGS sequence"/>
</dbReference>
<dbReference type="Proteomes" id="UP000049685">
    <property type="component" value="Unassembled WGS sequence"/>
</dbReference>
<dbReference type="RefSeq" id="WP_021129881.1">
    <property type="nucleotide sequence ID" value="NZ_BDJI01000002.1"/>
</dbReference>
<dbReference type="AlphaFoldDB" id="A0A0A8VQX8"/>
<evidence type="ECO:0000313" key="3">
    <source>
        <dbReference type="Proteomes" id="UP000049127"/>
    </source>
</evidence>
<organism evidence="2 3">
    <name type="scientific">Paraclostridium sordellii</name>
    <name type="common">Clostridium sordellii</name>
    <dbReference type="NCBI Taxonomy" id="1505"/>
    <lineage>
        <taxon>Bacteria</taxon>
        <taxon>Bacillati</taxon>
        <taxon>Bacillota</taxon>
        <taxon>Clostridia</taxon>
        <taxon>Peptostreptococcales</taxon>
        <taxon>Peptostreptococcaceae</taxon>
        <taxon>Paraclostridium</taxon>
    </lineage>
</organism>
<reference evidence="2 4" key="2">
    <citation type="submission" date="2015-01" db="EMBL/GenBank/DDBJ databases">
        <authorList>
            <person name="Aslett A.Martin."/>
            <person name="De Silva Nishadi"/>
        </authorList>
    </citation>
    <scope>NUCLEOTIDE SEQUENCE [LARGE SCALE GENOMIC DNA]</scope>
    <source>
        <strain evidence="2">R28058</strain>
        <strain evidence="4">UMC4404</strain>
    </source>
</reference>
<evidence type="ECO:0000313" key="4">
    <source>
        <dbReference type="Proteomes" id="UP000049685"/>
    </source>
</evidence>
<dbReference type="OrthoDB" id="1756201at2"/>
<gene>
    <name evidence="2" type="ORF">R28058_12161</name>
    <name evidence="1" type="ORF">UMC4404_12101</name>
</gene>
<dbReference type="KEGG" id="psor:RSJ16_08815"/>
<dbReference type="EMBL" id="CDNY01000003">
    <property type="protein sequence ID" value="CEO33230.1"/>
    <property type="molecule type" value="Genomic_DNA"/>
</dbReference>